<feature type="domain" description="PARG helical" evidence="8">
    <location>
        <begin position="1"/>
        <end position="102"/>
    </location>
</feature>
<dbReference type="GO" id="GO:1990966">
    <property type="term" value="P:ATP generation from poly-ADP-D-ribose"/>
    <property type="evidence" value="ECO:0007669"/>
    <property type="project" value="TreeGrafter"/>
</dbReference>
<dbReference type="PANTHER" id="PTHR12837">
    <property type="entry name" value="POLY ADP-RIBOSE GLYCOHYDROLASE"/>
    <property type="match status" value="1"/>
</dbReference>
<dbReference type="Pfam" id="PF05028">
    <property type="entry name" value="PARG_cat_C"/>
    <property type="match status" value="1"/>
</dbReference>
<reference evidence="9" key="1">
    <citation type="journal article" date="2023" name="Mol. Biol. Evol.">
        <title>Third-Generation Sequencing Reveals the Adaptive Role of the Epigenome in Three Deep-Sea Polychaetes.</title>
        <authorList>
            <person name="Perez M."/>
            <person name="Aroh O."/>
            <person name="Sun Y."/>
            <person name="Lan Y."/>
            <person name="Juniper S.K."/>
            <person name="Young C.R."/>
            <person name="Angers B."/>
            <person name="Qian P.Y."/>
        </authorList>
    </citation>
    <scope>NUCLEOTIDE SEQUENCE</scope>
    <source>
        <strain evidence="9">R07B-5</strain>
    </source>
</reference>
<feature type="region of interest" description="Disordered" evidence="6">
    <location>
        <begin position="400"/>
        <end position="480"/>
    </location>
</feature>
<feature type="compositionally biased region" description="Low complexity" evidence="6">
    <location>
        <begin position="400"/>
        <end position="411"/>
    </location>
</feature>
<dbReference type="GO" id="GO:0005737">
    <property type="term" value="C:cytoplasm"/>
    <property type="evidence" value="ECO:0007669"/>
    <property type="project" value="TreeGrafter"/>
</dbReference>
<feature type="active site" evidence="4">
    <location>
        <position position="161"/>
    </location>
</feature>
<feature type="compositionally biased region" description="Polar residues" evidence="6">
    <location>
        <begin position="443"/>
        <end position="453"/>
    </location>
</feature>
<dbReference type="InterPro" id="IPR007724">
    <property type="entry name" value="Poly_GlycHdrlase"/>
</dbReference>
<dbReference type="GO" id="GO:0006282">
    <property type="term" value="P:regulation of DNA repair"/>
    <property type="evidence" value="ECO:0007669"/>
    <property type="project" value="InterPro"/>
</dbReference>
<dbReference type="GO" id="GO:0005975">
    <property type="term" value="P:carbohydrate metabolic process"/>
    <property type="evidence" value="ECO:0007669"/>
    <property type="project" value="InterPro"/>
</dbReference>
<dbReference type="GO" id="GO:0005634">
    <property type="term" value="C:nucleus"/>
    <property type="evidence" value="ECO:0007669"/>
    <property type="project" value="TreeGrafter"/>
</dbReference>
<evidence type="ECO:0000259" key="7">
    <source>
        <dbReference type="Pfam" id="PF05028"/>
    </source>
</evidence>
<feature type="binding site" evidence="5">
    <location>
        <position position="200"/>
    </location>
    <ligand>
        <name>substrate</name>
    </ligand>
</feature>
<feature type="compositionally biased region" description="Polar residues" evidence="6">
    <location>
        <begin position="471"/>
        <end position="480"/>
    </location>
</feature>
<organism evidence="9 10">
    <name type="scientific">Ridgeia piscesae</name>
    <name type="common">Tubeworm</name>
    <dbReference type="NCBI Taxonomy" id="27915"/>
    <lineage>
        <taxon>Eukaryota</taxon>
        <taxon>Metazoa</taxon>
        <taxon>Spiralia</taxon>
        <taxon>Lophotrochozoa</taxon>
        <taxon>Annelida</taxon>
        <taxon>Polychaeta</taxon>
        <taxon>Sedentaria</taxon>
        <taxon>Canalipalpata</taxon>
        <taxon>Sabellida</taxon>
        <taxon>Siboglinidae</taxon>
        <taxon>Ridgeia</taxon>
    </lineage>
</organism>
<evidence type="ECO:0000313" key="9">
    <source>
        <dbReference type="EMBL" id="KAK2178363.1"/>
    </source>
</evidence>
<evidence type="ECO:0000256" key="4">
    <source>
        <dbReference type="PIRSR" id="PIRSR607724-1"/>
    </source>
</evidence>
<evidence type="ECO:0000256" key="2">
    <source>
        <dbReference type="ARBA" id="ARBA00012255"/>
    </source>
</evidence>
<evidence type="ECO:0000256" key="5">
    <source>
        <dbReference type="PIRSR" id="PIRSR607724-2"/>
    </source>
</evidence>
<feature type="domain" description="PARG catalytic Macro" evidence="7">
    <location>
        <begin position="111"/>
        <end position="313"/>
    </location>
</feature>
<name>A0AAD9KX25_RIDPI</name>
<dbReference type="InterPro" id="IPR048362">
    <property type="entry name" value="PARG_helical"/>
</dbReference>
<evidence type="ECO:0000256" key="1">
    <source>
        <dbReference type="ARBA" id="ARBA00009545"/>
    </source>
</evidence>
<protein>
    <recommendedName>
        <fullName evidence="2">poly(ADP-ribose) glycohydrolase</fullName>
        <ecNumber evidence="2">3.2.1.143</ecNumber>
    </recommendedName>
</protein>
<feature type="active site" evidence="4">
    <location>
        <position position="142"/>
    </location>
</feature>
<evidence type="ECO:0000313" key="10">
    <source>
        <dbReference type="Proteomes" id="UP001209878"/>
    </source>
</evidence>
<evidence type="ECO:0000259" key="8">
    <source>
        <dbReference type="Pfam" id="PF20811"/>
    </source>
</evidence>
<dbReference type="GO" id="GO:0004649">
    <property type="term" value="F:poly(ADP-ribose) glycohydrolase activity"/>
    <property type="evidence" value="ECO:0007669"/>
    <property type="project" value="UniProtKB-EC"/>
</dbReference>
<keyword evidence="3" id="KW-0378">Hydrolase</keyword>
<dbReference type="GO" id="GO:0009225">
    <property type="term" value="P:nucleotide-sugar metabolic process"/>
    <property type="evidence" value="ECO:0007669"/>
    <property type="project" value="TreeGrafter"/>
</dbReference>
<comment type="caution">
    <text evidence="9">The sequence shown here is derived from an EMBL/GenBank/DDBJ whole genome shotgun (WGS) entry which is preliminary data.</text>
</comment>
<dbReference type="Pfam" id="PF20811">
    <property type="entry name" value="PARG_cat_N"/>
    <property type="match status" value="1"/>
</dbReference>
<dbReference type="AlphaFoldDB" id="A0AAD9KX25"/>
<accession>A0AAD9KX25</accession>
<dbReference type="InterPro" id="IPR046372">
    <property type="entry name" value="PARG_cat_C"/>
</dbReference>
<gene>
    <name evidence="9" type="ORF">NP493_546g02053</name>
</gene>
<sequence length="480" mass="53661">MAELALELPKLCSQPIPLLKKGMAHSITLSQKQAACLLANAFFCTFPHSNSREDRSPVPGINFSRLYRDGIPQRTREKLKCLLHYFKTVTEHMPQGNITYSRQVLKRHDLPNWETRQDFFPKLRVDSGGTIEDNGEGMLQADFANKYIGGGVLGEGCVQEEIRFVICPELLVSLLFTEVLEKNEAVIITGSQRYSRYKGYATSFEWDGGYEDTIARDNWGRHCTQVTAIDAINVKRDVDCQFEADSMLRELNKAYVGFYDPYNQRHKTAVATGNWGCGAFGGDSRLKALIQLMAAAVAERDVCYFTYKDNKLTQDIYDIHQLITDRRLTVGDVWKFISDYSQTIRGSGGGSSRGGKGVYYSPNVNPHGRGYESASYDHSTRAIGGIRKNMFEFIREKVLPTTTSHGTPSSPADHYGSAGATSHVGSHHGTSESSYDDRHSHSTRPPLQRTSSSHSEEDSHGADDGEEDWKQITTTQSTHI</sequence>
<evidence type="ECO:0000256" key="3">
    <source>
        <dbReference type="ARBA" id="ARBA00022801"/>
    </source>
</evidence>
<dbReference type="EMBL" id="JAODUO010000546">
    <property type="protein sequence ID" value="KAK2178363.1"/>
    <property type="molecule type" value="Genomic_DNA"/>
</dbReference>
<proteinExistence type="inferred from homology"/>
<dbReference type="EC" id="3.2.1.143" evidence="2"/>
<feature type="binding site" evidence="5">
    <location>
        <position position="159"/>
    </location>
    <ligand>
        <name>substrate</name>
    </ligand>
</feature>
<dbReference type="Proteomes" id="UP001209878">
    <property type="component" value="Unassembled WGS sequence"/>
</dbReference>
<dbReference type="PANTHER" id="PTHR12837:SF15">
    <property type="entry name" value="POLY(ADP-RIBOSE) GLYCOHYDROLASE"/>
    <property type="match status" value="1"/>
</dbReference>
<keyword evidence="10" id="KW-1185">Reference proteome</keyword>
<comment type="similarity">
    <text evidence="1">Belongs to the poly(ADP-ribose) glycohydrolase family.</text>
</comment>
<evidence type="ECO:0000256" key="6">
    <source>
        <dbReference type="SAM" id="MobiDB-lite"/>
    </source>
</evidence>
<feature type="binding site" evidence="5">
    <location>
        <position position="145"/>
    </location>
    <ligand>
        <name>substrate</name>
    </ligand>
</feature>
<feature type="compositionally biased region" description="Basic and acidic residues" evidence="6">
    <location>
        <begin position="454"/>
        <end position="463"/>
    </location>
</feature>
<feature type="active site" evidence="4">
    <location>
        <position position="160"/>
    </location>
</feature>